<dbReference type="PROSITE" id="PS50893">
    <property type="entry name" value="ABC_TRANSPORTER_2"/>
    <property type="match status" value="1"/>
</dbReference>
<dbReference type="RefSeq" id="WP_183390401.1">
    <property type="nucleotide sequence ID" value="NZ_JACHVY010000001.1"/>
</dbReference>
<dbReference type="InterPro" id="IPR003593">
    <property type="entry name" value="AAA+_ATPase"/>
</dbReference>
<dbReference type="CDD" id="cd03225">
    <property type="entry name" value="ABC_cobalt_CbiO_domain1"/>
    <property type="match status" value="1"/>
</dbReference>
<evidence type="ECO:0000256" key="3">
    <source>
        <dbReference type="ARBA" id="ARBA00022741"/>
    </source>
</evidence>
<dbReference type="InterPro" id="IPR015856">
    <property type="entry name" value="ABC_transpr_CbiO/EcfA_su"/>
</dbReference>
<dbReference type="PANTHER" id="PTHR43335:SF4">
    <property type="entry name" value="ABC TRANSPORTER, ATP-BINDING PROTEIN"/>
    <property type="match status" value="1"/>
</dbReference>
<dbReference type="Proteomes" id="UP000533269">
    <property type="component" value="Unassembled WGS sequence"/>
</dbReference>
<keyword evidence="2" id="KW-0813">Transport</keyword>
<reference evidence="6 7" key="2">
    <citation type="submission" date="2020-08" db="EMBL/GenBank/DDBJ databases">
        <authorList>
            <person name="Partida-Martinez L."/>
            <person name="Huntemann M."/>
            <person name="Clum A."/>
            <person name="Wang J."/>
            <person name="Palaniappan K."/>
            <person name="Ritter S."/>
            <person name="Chen I.-M."/>
            <person name="Stamatis D."/>
            <person name="Reddy T."/>
            <person name="O'Malley R."/>
            <person name="Daum C."/>
            <person name="Shapiro N."/>
            <person name="Ivanova N."/>
            <person name="Kyrpides N."/>
            <person name="Woyke T."/>
        </authorList>
    </citation>
    <scope>NUCLEOTIDE SEQUENCE [LARGE SCALE GENOMIC DNA]</scope>
    <source>
        <strain evidence="6 7">AS2.23</strain>
    </source>
</reference>
<evidence type="ECO:0000259" key="5">
    <source>
        <dbReference type="PROSITE" id="PS50893"/>
    </source>
</evidence>
<dbReference type="GO" id="GO:0022857">
    <property type="term" value="F:transmembrane transporter activity"/>
    <property type="evidence" value="ECO:0007669"/>
    <property type="project" value="UniProtKB-ARBA"/>
</dbReference>
<gene>
    <name evidence="6" type="ORF">FHR75_000732</name>
</gene>
<dbReference type="SUPFAM" id="SSF52540">
    <property type="entry name" value="P-loop containing nucleoside triphosphate hydrolases"/>
    <property type="match status" value="1"/>
</dbReference>
<dbReference type="GO" id="GO:0016887">
    <property type="term" value="F:ATP hydrolysis activity"/>
    <property type="evidence" value="ECO:0007669"/>
    <property type="project" value="InterPro"/>
</dbReference>
<evidence type="ECO:0000313" key="6">
    <source>
        <dbReference type="EMBL" id="MBB2899944.1"/>
    </source>
</evidence>
<proteinExistence type="inferred from homology"/>
<evidence type="ECO:0000256" key="4">
    <source>
        <dbReference type="ARBA" id="ARBA00022840"/>
    </source>
</evidence>
<evidence type="ECO:0000313" key="7">
    <source>
        <dbReference type="Proteomes" id="UP000533269"/>
    </source>
</evidence>
<accession>A0A7W4XW76</accession>
<feature type="domain" description="ABC transporter" evidence="5">
    <location>
        <begin position="7"/>
        <end position="238"/>
    </location>
</feature>
<evidence type="ECO:0000256" key="1">
    <source>
        <dbReference type="ARBA" id="ARBA00005417"/>
    </source>
</evidence>
<sequence length="240" mass="25301">MSRGRARPARDVVLALEGLRVGYGRPVCAPVTVDVAAGEALCLVGANGAGKSTVLRAVAGLLQPLGGTVTLRGRPVDERSAQFRREVASVFDEDAWFAELSVAEHLELVARGHGVRDVVGVVDAELEAQRLTGAADQLPGSLSSGQKRRLLLAAALVRPRAVLLLDEPEQRLDPTGREALAERLVAERDAGTALVLATHDVVLLRALATRAVVVDDPEVAPVCRVVDADEAARIVSDPVQ</sequence>
<dbReference type="InterPro" id="IPR003439">
    <property type="entry name" value="ABC_transporter-like_ATP-bd"/>
</dbReference>
<name>A0A7W4XW76_KINRA</name>
<dbReference type="InterPro" id="IPR027417">
    <property type="entry name" value="P-loop_NTPase"/>
</dbReference>
<comment type="similarity">
    <text evidence="1">Belongs to the ABC transporter superfamily.</text>
</comment>
<protein>
    <submittedName>
        <fullName evidence="6">ABC-type multidrug transport system ATPase subunit</fullName>
    </submittedName>
</protein>
<dbReference type="PROSITE" id="PS00211">
    <property type="entry name" value="ABC_TRANSPORTER_1"/>
    <property type="match status" value="1"/>
</dbReference>
<dbReference type="SMART" id="SM00382">
    <property type="entry name" value="AAA"/>
    <property type="match status" value="1"/>
</dbReference>
<keyword evidence="3" id="KW-0547">Nucleotide-binding</keyword>
<dbReference type="Pfam" id="PF00005">
    <property type="entry name" value="ABC_tran"/>
    <property type="match status" value="1"/>
</dbReference>
<dbReference type="InterPro" id="IPR017871">
    <property type="entry name" value="ABC_transporter-like_CS"/>
</dbReference>
<dbReference type="GO" id="GO:0016020">
    <property type="term" value="C:membrane"/>
    <property type="evidence" value="ECO:0007669"/>
    <property type="project" value="InterPro"/>
</dbReference>
<dbReference type="Gene3D" id="3.40.50.300">
    <property type="entry name" value="P-loop containing nucleotide triphosphate hydrolases"/>
    <property type="match status" value="1"/>
</dbReference>
<organism evidence="6 7">
    <name type="scientific">Kineococcus radiotolerans</name>
    <dbReference type="NCBI Taxonomy" id="131568"/>
    <lineage>
        <taxon>Bacteria</taxon>
        <taxon>Bacillati</taxon>
        <taxon>Actinomycetota</taxon>
        <taxon>Actinomycetes</taxon>
        <taxon>Kineosporiales</taxon>
        <taxon>Kineosporiaceae</taxon>
        <taxon>Kineococcus</taxon>
    </lineage>
</organism>
<dbReference type="AlphaFoldDB" id="A0A7W4XW76"/>
<dbReference type="PANTHER" id="PTHR43335">
    <property type="entry name" value="ABC TRANSPORTER, ATP-BINDING PROTEIN"/>
    <property type="match status" value="1"/>
</dbReference>
<reference evidence="6 7" key="1">
    <citation type="submission" date="2020-08" db="EMBL/GenBank/DDBJ databases">
        <title>The Agave Microbiome: Exploring the role of microbial communities in plant adaptations to desert environments.</title>
        <authorList>
            <person name="Partida-Martinez L.P."/>
        </authorList>
    </citation>
    <scope>NUCLEOTIDE SEQUENCE [LARGE SCALE GENOMIC DNA]</scope>
    <source>
        <strain evidence="6 7">AS2.23</strain>
    </source>
</reference>
<comment type="caution">
    <text evidence="6">The sequence shown here is derived from an EMBL/GenBank/DDBJ whole genome shotgun (WGS) entry which is preliminary data.</text>
</comment>
<evidence type="ECO:0000256" key="2">
    <source>
        <dbReference type="ARBA" id="ARBA00022448"/>
    </source>
</evidence>
<dbReference type="EMBL" id="JACHVY010000001">
    <property type="protein sequence ID" value="MBB2899944.1"/>
    <property type="molecule type" value="Genomic_DNA"/>
</dbReference>
<keyword evidence="4" id="KW-0067">ATP-binding</keyword>
<dbReference type="GO" id="GO:0005524">
    <property type="term" value="F:ATP binding"/>
    <property type="evidence" value="ECO:0007669"/>
    <property type="project" value="UniProtKB-KW"/>
</dbReference>